<keyword evidence="11 14" id="KW-1015">Disulfide bond</keyword>
<evidence type="ECO:0000259" key="18">
    <source>
        <dbReference type="PROSITE" id="PS52012"/>
    </source>
</evidence>
<dbReference type="PANTHER" id="PTHR33048">
    <property type="entry name" value="PTH11-LIKE INTEGRAL MEMBRANE PROTEIN (AFU_ORTHOLOGUE AFUA_5G11245)"/>
    <property type="match status" value="1"/>
</dbReference>
<feature type="disulfide bond" evidence="14">
    <location>
        <begin position="50"/>
        <end position="57"/>
    </location>
</feature>
<dbReference type="InterPro" id="IPR049326">
    <property type="entry name" value="Rhodopsin_dom_fungi"/>
</dbReference>
<comment type="similarity">
    <text evidence="4">Belongs to the RBT5 family.</text>
</comment>
<evidence type="ECO:0000256" key="4">
    <source>
        <dbReference type="ARBA" id="ARBA00010031"/>
    </source>
</evidence>
<evidence type="ECO:0000256" key="14">
    <source>
        <dbReference type="PROSITE-ProRule" id="PRU01356"/>
    </source>
</evidence>
<feature type="signal peptide" evidence="17">
    <location>
        <begin position="1"/>
        <end position="20"/>
    </location>
</feature>
<evidence type="ECO:0000256" key="6">
    <source>
        <dbReference type="ARBA" id="ARBA00022622"/>
    </source>
</evidence>
<keyword evidence="9 16" id="KW-1133">Transmembrane helix</keyword>
<feature type="chain" id="PRO_5040357928" description="CFEM domain-containing protein" evidence="17">
    <location>
        <begin position="21"/>
        <end position="498"/>
    </location>
</feature>
<keyword evidence="5" id="KW-0964">Secreted</keyword>
<dbReference type="PANTHER" id="PTHR33048:SF131">
    <property type="entry name" value="INTEGRAL MEMBRANE PROTEIN"/>
    <property type="match status" value="1"/>
</dbReference>
<reference evidence="19" key="1">
    <citation type="journal article" date="2020" name="Stud. Mycol.">
        <title>101 Dothideomycetes genomes: a test case for predicting lifestyles and emergence of pathogens.</title>
        <authorList>
            <person name="Haridas S."/>
            <person name="Albert R."/>
            <person name="Binder M."/>
            <person name="Bloem J."/>
            <person name="Labutti K."/>
            <person name="Salamov A."/>
            <person name="Andreopoulos B."/>
            <person name="Baker S."/>
            <person name="Barry K."/>
            <person name="Bills G."/>
            <person name="Bluhm B."/>
            <person name="Cannon C."/>
            <person name="Castanera R."/>
            <person name="Culley D."/>
            <person name="Daum C."/>
            <person name="Ezra D."/>
            <person name="Gonzalez J."/>
            <person name="Henrissat B."/>
            <person name="Kuo A."/>
            <person name="Liang C."/>
            <person name="Lipzen A."/>
            <person name="Lutzoni F."/>
            <person name="Magnuson J."/>
            <person name="Mondo S."/>
            <person name="Nolan M."/>
            <person name="Ohm R."/>
            <person name="Pangilinan J."/>
            <person name="Park H.-J."/>
            <person name="Ramirez L."/>
            <person name="Alfaro M."/>
            <person name="Sun H."/>
            <person name="Tritt A."/>
            <person name="Yoshinaga Y."/>
            <person name="Zwiers L.-H."/>
            <person name="Turgeon B."/>
            <person name="Goodwin S."/>
            <person name="Spatafora J."/>
            <person name="Crous P."/>
            <person name="Grigoriev I."/>
        </authorList>
    </citation>
    <scope>NUCLEOTIDE SEQUENCE</scope>
    <source>
        <strain evidence="19">CBS 125425</strain>
    </source>
</reference>
<feature type="disulfide bond" evidence="14">
    <location>
        <begin position="40"/>
        <end position="71"/>
    </location>
</feature>
<keyword evidence="6" id="KW-0325">Glycoprotein</keyword>
<evidence type="ECO:0000256" key="12">
    <source>
        <dbReference type="ARBA" id="ARBA00023288"/>
    </source>
</evidence>
<dbReference type="GO" id="GO:0098552">
    <property type="term" value="C:side of membrane"/>
    <property type="evidence" value="ECO:0007669"/>
    <property type="project" value="UniProtKB-KW"/>
</dbReference>
<comment type="subcellular location">
    <subcellularLocation>
        <location evidence="2">Membrane</location>
        <topology evidence="2">Lipid-anchor</topology>
        <topology evidence="2">GPI-anchor</topology>
    </subcellularLocation>
    <subcellularLocation>
        <location evidence="1">Membrane</location>
        <topology evidence="1">Multi-pass membrane protein</topology>
    </subcellularLocation>
    <subcellularLocation>
        <location evidence="3">Secreted</location>
    </subcellularLocation>
</comment>
<keyword evidence="6" id="KW-0336">GPI-anchor</keyword>
<evidence type="ECO:0000256" key="9">
    <source>
        <dbReference type="ARBA" id="ARBA00022989"/>
    </source>
</evidence>
<accession>A0A9P4QNY5</accession>
<evidence type="ECO:0000256" key="11">
    <source>
        <dbReference type="ARBA" id="ARBA00023157"/>
    </source>
</evidence>
<evidence type="ECO:0000256" key="10">
    <source>
        <dbReference type="ARBA" id="ARBA00023136"/>
    </source>
</evidence>
<keyword evidence="20" id="KW-1185">Reference proteome</keyword>
<feature type="binding site" description="axial binding residue" evidence="14">
    <location>
        <position position="54"/>
    </location>
    <ligand>
        <name>heme</name>
        <dbReference type="ChEBI" id="CHEBI:30413"/>
    </ligand>
    <ligandPart>
        <name>Fe</name>
        <dbReference type="ChEBI" id="CHEBI:18248"/>
    </ligandPart>
</feature>
<feature type="transmembrane region" description="Helical" evidence="16">
    <location>
        <begin position="214"/>
        <end position="235"/>
    </location>
</feature>
<evidence type="ECO:0000313" key="20">
    <source>
        <dbReference type="Proteomes" id="UP000799444"/>
    </source>
</evidence>
<feature type="disulfide bond" evidence="14">
    <location>
        <begin position="36"/>
        <end position="76"/>
    </location>
</feature>
<protein>
    <recommendedName>
        <fullName evidence="18">CFEM domain-containing protein</fullName>
    </recommendedName>
</protein>
<evidence type="ECO:0000256" key="15">
    <source>
        <dbReference type="SAM" id="MobiDB-lite"/>
    </source>
</evidence>
<evidence type="ECO:0000256" key="3">
    <source>
        <dbReference type="ARBA" id="ARBA00004613"/>
    </source>
</evidence>
<dbReference type="Proteomes" id="UP000799444">
    <property type="component" value="Unassembled WGS sequence"/>
</dbReference>
<feature type="domain" description="CFEM" evidence="18">
    <location>
        <begin position="7"/>
        <end position="115"/>
    </location>
</feature>
<evidence type="ECO:0000256" key="7">
    <source>
        <dbReference type="ARBA" id="ARBA00022692"/>
    </source>
</evidence>
<evidence type="ECO:0000256" key="2">
    <source>
        <dbReference type="ARBA" id="ARBA00004589"/>
    </source>
</evidence>
<keyword evidence="12" id="KW-0449">Lipoprotein</keyword>
<feature type="transmembrane region" description="Helical" evidence="16">
    <location>
        <begin position="265"/>
        <end position="284"/>
    </location>
</feature>
<evidence type="ECO:0000256" key="5">
    <source>
        <dbReference type="ARBA" id="ARBA00022525"/>
    </source>
</evidence>
<evidence type="ECO:0000313" key="19">
    <source>
        <dbReference type="EMBL" id="KAF2730968.1"/>
    </source>
</evidence>
<dbReference type="PROSITE" id="PS52012">
    <property type="entry name" value="CFEM"/>
    <property type="match status" value="1"/>
</dbReference>
<proteinExistence type="inferred from homology"/>
<dbReference type="SMART" id="SM00747">
    <property type="entry name" value="CFEM"/>
    <property type="match status" value="1"/>
</dbReference>
<dbReference type="Pfam" id="PF05730">
    <property type="entry name" value="CFEM"/>
    <property type="match status" value="1"/>
</dbReference>
<feature type="transmembrane region" description="Helical" evidence="16">
    <location>
        <begin position="332"/>
        <end position="354"/>
    </location>
</feature>
<keyword evidence="8 17" id="KW-0732">Signal</keyword>
<dbReference type="GO" id="GO:0046872">
    <property type="term" value="F:metal ion binding"/>
    <property type="evidence" value="ECO:0007669"/>
    <property type="project" value="UniProtKB-UniRule"/>
</dbReference>
<keyword evidence="14" id="KW-0408">Iron</keyword>
<dbReference type="AlphaFoldDB" id="A0A9P4QNY5"/>
<feature type="transmembrane region" description="Helical" evidence="16">
    <location>
        <begin position="103"/>
        <end position="124"/>
    </location>
</feature>
<feature type="region of interest" description="Disordered" evidence="15">
    <location>
        <begin position="365"/>
        <end position="395"/>
    </location>
</feature>
<feature type="disulfide bond" evidence="14">
    <location>
        <begin position="59"/>
        <end position="92"/>
    </location>
</feature>
<keyword evidence="14" id="KW-0479">Metal-binding</keyword>
<dbReference type="EMBL" id="ML996205">
    <property type="protein sequence ID" value="KAF2730968.1"/>
    <property type="molecule type" value="Genomic_DNA"/>
</dbReference>
<evidence type="ECO:0000256" key="8">
    <source>
        <dbReference type="ARBA" id="ARBA00022729"/>
    </source>
</evidence>
<name>A0A9P4QNY5_9PLEO</name>
<dbReference type="OrthoDB" id="408702at2759"/>
<evidence type="ECO:0000256" key="16">
    <source>
        <dbReference type="SAM" id="Phobius"/>
    </source>
</evidence>
<keyword evidence="7 16" id="KW-0812">Transmembrane</keyword>
<evidence type="ECO:0000256" key="13">
    <source>
        <dbReference type="ARBA" id="ARBA00038359"/>
    </source>
</evidence>
<sequence>MGAITIVATACVLALLPAAALTPTNQSLSIADIPGCGLECLILSIPASDCSLADTECQCSDHDLGRIISGCIQKNCTITDTIATAKVQASLCQLPDESRAGGVMVSTVVGTVLATLFVMLRVIGKITMGRLSSHDWIILLALLLTAIPCGCVLAMTQSGFGKHLYDLEVDQLSKILKLFYIAQCTYVVILGLIKVSIVLLYLQIFPSRKFKFVATLILVLVVVSTIIVCLLTIFACTPIRSFWDRTVEGRCIDITALAYANSGAAIVQDLTILVMPLPMVWALNIERHRKIAMGFMFSVGIFACITTILRLHSLLTFKISIDPTWDYAPATIWTVFELLSGFVCVCLPAVRVLLKKILPKGLQSSFRSSTGRSNNTSSKSDPDTGSKRRGGSSSLHIPTSYAKCITFHDNAFLMDSASPATMRQKPACEFDALSDKSNQVPQPERALRFSCDTQRGAYITQSKISSPASIAPRIGLLPDGSWSHVTLGKNPVRTGKAQ</sequence>
<feature type="transmembrane region" description="Helical" evidence="16">
    <location>
        <begin position="291"/>
        <end position="312"/>
    </location>
</feature>
<dbReference type="InterPro" id="IPR052337">
    <property type="entry name" value="SAT4-like"/>
</dbReference>
<feature type="transmembrane region" description="Helical" evidence="16">
    <location>
        <begin position="178"/>
        <end position="202"/>
    </location>
</feature>
<dbReference type="GO" id="GO:0005576">
    <property type="term" value="C:extracellular region"/>
    <property type="evidence" value="ECO:0007669"/>
    <property type="project" value="UniProtKB-SubCell"/>
</dbReference>
<organism evidence="19 20">
    <name type="scientific">Polyplosphaeria fusca</name>
    <dbReference type="NCBI Taxonomy" id="682080"/>
    <lineage>
        <taxon>Eukaryota</taxon>
        <taxon>Fungi</taxon>
        <taxon>Dikarya</taxon>
        <taxon>Ascomycota</taxon>
        <taxon>Pezizomycotina</taxon>
        <taxon>Dothideomycetes</taxon>
        <taxon>Pleosporomycetidae</taxon>
        <taxon>Pleosporales</taxon>
        <taxon>Tetraplosphaeriaceae</taxon>
        <taxon>Polyplosphaeria</taxon>
    </lineage>
</organism>
<comment type="similarity">
    <text evidence="13">Belongs to the SAT4 family.</text>
</comment>
<dbReference type="Pfam" id="PF20684">
    <property type="entry name" value="Fung_rhodopsin"/>
    <property type="match status" value="1"/>
</dbReference>
<evidence type="ECO:0000256" key="1">
    <source>
        <dbReference type="ARBA" id="ARBA00004141"/>
    </source>
</evidence>
<dbReference type="InterPro" id="IPR008427">
    <property type="entry name" value="Extracellular_membr_CFEM_dom"/>
</dbReference>
<evidence type="ECO:0000256" key="17">
    <source>
        <dbReference type="SAM" id="SignalP"/>
    </source>
</evidence>
<keyword evidence="10 16" id="KW-0472">Membrane</keyword>
<keyword evidence="14" id="KW-0349">Heme</keyword>
<feature type="compositionally biased region" description="Low complexity" evidence="15">
    <location>
        <begin position="365"/>
        <end position="379"/>
    </location>
</feature>
<gene>
    <name evidence="19" type="ORF">EJ04DRAFT_579458</name>
</gene>
<feature type="transmembrane region" description="Helical" evidence="16">
    <location>
        <begin position="136"/>
        <end position="158"/>
    </location>
</feature>
<comment type="caution">
    <text evidence="19">The sequence shown here is derived from an EMBL/GenBank/DDBJ whole genome shotgun (WGS) entry which is preliminary data.</text>
</comment>